<keyword evidence="2" id="KW-1185">Reference proteome</keyword>
<evidence type="ECO:0000313" key="2">
    <source>
        <dbReference type="Proteomes" id="UP000001495"/>
    </source>
</evidence>
<gene>
    <name evidence="1" type="ordered locus">Mefer_0281</name>
</gene>
<dbReference type="GeneID" id="8364946"/>
<evidence type="ECO:0000313" key="1">
    <source>
        <dbReference type="EMBL" id="ACV24118.1"/>
    </source>
</evidence>
<dbReference type="HOGENOM" id="CLU_140162_1_0_2"/>
<name>C7P6D6_METFA</name>
<dbReference type="EMBL" id="CP001696">
    <property type="protein sequence ID" value="ACV24118.1"/>
    <property type="molecule type" value="Genomic_DNA"/>
</dbReference>
<dbReference type="RefSeq" id="WP_015790858.1">
    <property type="nucleotide sequence ID" value="NC_013156.1"/>
</dbReference>
<accession>C7P6D6</accession>
<dbReference type="AlphaFoldDB" id="C7P6D6"/>
<dbReference type="OrthoDB" id="385954at2157"/>
<dbReference type="Proteomes" id="UP000001495">
    <property type="component" value="Chromosome"/>
</dbReference>
<sequence length="153" mass="17943">MDKLEYKINEVAFNIAQILDKNEINKLLGVLANDGVYAMWVYALDKIKIEDKKDRIGLLINQILNFSDAFPILKENQEEIERKNEKIKGLLEKEKLNDEGKIELKNKIKERNKIILEIFKELSKDIDNLLFFKEILERVLILARYHAKALGDD</sequence>
<evidence type="ECO:0008006" key="3">
    <source>
        <dbReference type="Google" id="ProtNLM"/>
    </source>
</evidence>
<reference evidence="1" key="1">
    <citation type="submission" date="2009-08" db="EMBL/GenBank/DDBJ databases">
        <title>Complete sequence of chromosome of Methanocaldococcus fervens AG86.</title>
        <authorList>
            <consortium name="US DOE Joint Genome Institute"/>
            <person name="Lucas S."/>
            <person name="Copeland A."/>
            <person name="Lapidus A."/>
            <person name="Glavina del Rio T."/>
            <person name="Tice H."/>
            <person name="Bruce D."/>
            <person name="Goodwin L."/>
            <person name="Pitluck S."/>
            <person name="Chertkov O."/>
            <person name="Detter J.C."/>
            <person name="Han C."/>
            <person name="Tapia R."/>
            <person name="Larimer F."/>
            <person name="Land M."/>
            <person name="Hauser L."/>
            <person name="Kyrpides N."/>
            <person name="Ovchinnikova G."/>
            <person name="Lupa-Sieprawska M."/>
            <person name="Whitman W.B."/>
        </authorList>
    </citation>
    <scope>NUCLEOTIDE SEQUENCE [LARGE SCALE GENOMIC DNA]</scope>
    <source>
        <strain evidence="1">AG86</strain>
    </source>
</reference>
<proteinExistence type="predicted"/>
<dbReference type="STRING" id="573064.Mefer_0281"/>
<protein>
    <recommendedName>
        <fullName evidence="3">CRISPR type III-B/RAMP module-associated protein Cmr5</fullName>
    </recommendedName>
</protein>
<dbReference type="eggNOG" id="arCOG04825">
    <property type="taxonomic scope" value="Archaea"/>
</dbReference>
<dbReference type="KEGG" id="mfe:Mefer_0281"/>
<organism evidence="1 2">
    <name type="scientific">Methanocaldococcus fervens (strain DSM 4213 / JCM 15782 / AG86)</name>
    <name type="common">Methanococcus fervens</name>
    <dbReference type="NCBI Taxonomy" id="573064"/>
    <lineage>
        <taxon>Archaea</taxon>
        <taxon>Methanobacteriati</taxon>
        <taxon>Methanobacteriota</taxon>
        <taxon>Methanomada group</taxon>
        <taxon>Methanococci</taxon>
        <taxon>Methanococcales</taxon>
        <taxon>Methanocaldococcaceae</taxon>
        <taxon>Methanocaldococcus</taxon>
    </lineage>
</organism>